<dbReference type="RefSeq" id="XP_015465443.1">
    <property type="nucleotide sequence ID" value="XM_015613742.1"/>
</dbReference>
<reference evidence="6 7" key="1">
    <citation type="submission" date="2015-11" db="EMBL/GenBank/DDBJ databases">
        <title>The genome of Debaryomyces fabryi.</title>
        <authorList>
            <person name="Tafer H."/>
            <person name="Lopandic K."/>
        </authorList>
    </citation>
    <scope>NUCLEOTIDE SEQUENCE [LARGE SCALE GENOMIC DNA]</scope>
    <source>
        <strain evidence="6 7">CBS 789</strain>
    </source>
</reference>
<dbReference type="AlphaFoldDB" id="A0A0V1PSU5"/>
<evidence type="ECO:0000256" key="5">
    <source>
        <dbReference type="SAM" id="MobiDB-lite"/>
    </source>
</evidence>
<dbReference type="InterPro" id="IPR015943">
    <property type="entry name" value="WD40/YVTN_repeat-like_dom_sf"/>
</dbReference>
<dbReference type="InterPro" id="IPR037379">
    <property type="entry name" value="WDR74/Nsa1"/>
</dbReference>
<dbReference type="GO" id="GO:0005730">
    <property type="term" value="C:nucleolus"/>
    <property type="evidence" value="ECO:0007669"/>
    <property type="project" value="InterPro"/>
</dbReference>
<dbReference type="CDD" id="cd22858">
    <property type="entry name" value="Nsa1"/>
    <property type="match status" value="1"/>
</dbReference>
<dbReference type="EMBL" id="LMYN01000152">
    <property type="protein sequence ID" value="KRZ99340.1"/>
    <property type="molecule type" value="Genomic_DNA"/>
</dbReference>
<evidence type="ECO:0000256" key="3">
    <source>
        <dbReference type="ARBA" id="ARBA00011187"/>
    </source>
</evidence>
<dbReference type="InterPro" id="IPR036322">
    <property type="entry name" value="WD40_repeat_dom_sf"/>
</dbReference>
<comment type="function">
    <text evidence="1">Involved in the biogenesis of the 60S ribosomal subunit.</text>
</comment>
<evidence type="ECO:0000313" key="6">
    <source>
        <dbReference type="EMBL" id="KRZ99340.1"/>
    </source>
</evidence>
<organism evidence="6 7">
    <name type="scientific">Debaryomyces fabryi</name>
    <dbReference type="NCBI Taxonomy" id="58627"/>
    <lineage>
        <taxon>Eukaryota</taxon>
        <taxon>Fungi</taxon>
        <taxon>Dikarya</taxon>
        <taxon>Ascomycota</taxon>
        <taxon>Saccharomycotina</taxon>
        <taxon>Pichiomycetes</taxon>
        <taxon>Debaryomycetaceae</taxon>
        <taxon>Debaryomyces</taxon>
    </lineage>
</organism>
<dbReference type="OrthoDB" id="18388at2759"/>
<keyword evidence="7" id="KW-1185">Reference proteome</keyword>
<sequence>MKILVTSDDTGAVKEVICSRGTDTSKQDARQPKSIKNICSEPGASVRTRILHMVNFKSTFLVTSRLGGSVTIYDLNHEEYELIHTYQLPISNEDKPISLIELEEFDVVVVAFESGKVFFINLNNGLFDLDPIEIELPGKKGISAFINNPHEAGIFACGGKENDARVIRLFKGEISKEIFESGNKQEFFKAEVLFTARNVKNDHLDLRPPIWISKIRFFEEKPKDGYKFVTSTRYGQIRIYDTTHGKRPIHDFKVCEKPIVTLNFADSEEEIIISDTHNLVAKYSLTQIDSKAFKTHSASAGEIIKPVTKLMGKFAAGGNTGAIVGVDIFDQIISTGGLDRYLRVYDINSRDIFAKVYLGVQVSDVLMLDSEDEEEEEDESEMGDKRRKNLEKRRRKALEEENESDEEELWNQLEENNKTKIEKKKRRI</sequence>
<dbReference type="PANTHER" id="PTHR16038:SF4">
    <property type="entry name" value="WD REPEAT-CONTAINING PROTEIN 74"/>
    <property type="match status" value="1"/>
</dbReference>
<name>A0A0V1PSU5_9ASCO</name>
<feature type="compositionally biased region" description="Acidic residues" evidence="5">
    <location>
        <begin position="370"/>
        <end position="381"/>
    </location>
</feature>
<dbReference type="Gene3D" id="2.130.10.10">
    <property type="entry name" value="YVTN repeat-like/Quinoprotein amine dehydrogenase"/>
    <property type="match status" value="1"/>
</dbReference>
<accession>A0A0V1PSU5</accession>
<dbReference type="PANTHER" id="PTHR16038">
    <property type="entry name" value="NOP SEVEN ASSOCIATED PROTEIN 1"/>
    <property type="match status" value="1"/>
</dbReference>
<proteinExistence type="inferred from homology"/>
<dbReference type="GeneID" id="26841922"/>
<feature type="region of interest" description="Disordered" evidence="5">
    <location>
        <begin position="370"/>
        <end position="409"/>
    </location>
</feature>
<dbReference type="Proteomes" id="UP000054251">
    <property type="component" value="Unassembled WGS sequence"/>
</dbReference>
<evidence type="ECO:0000256" key="1">
    <source>
        <dbReference type="ARBA" id="ARBA00002889"/>
    </source>
</evidence>
<comment type="similarity">
    <text evidence="2">Belongs to the NSA1 family.</text>
</comment>
<evidence type="ECO:0000256" key="4">
    <source>
        <dbReference type="ARBA" id="ARBA00014234"/>
    </source>
</evidence>
<gene>
    <name evidence="6" type="ORF">AC631_04913</name>
</gene>
<comment type="subunit">
    <text evidence="3">Component of the pre-66S ribosomal particle.</text>
</comment>
<dbReference type="SUPFAM" id="SSF50978">
    <property type="entry name" value="WD40 repeat-like"/>
    <property type="match status" value="1"/>
</dbReference>
<comment type="caution">
    <text evidence="6">The sequence shown here is derived from an EMBL/GenBank/DDBJ whole genome shotgun (WGS) entry which is preliminary data.</text>
</comment>
<evidence type="ECO:0000256" key="2">
    <source>
        <dbReference type="ARBA" id="ARBA00007861"/>
    </source>
</evidence>
<dbReference type="GO" id="GO:0030687">
    <property type="term" value="C:preribosome, large subunit precursor"/>
    <property type="evidence" value="ECO:0007669"/>
    <property type="project" value="TreeGrafter"/>
</dbReference>
<evidence type="ECO:0000313" key="7">
    <source>
        <dbReference type="Proteomes" id="UP000054251"/>
    </source>
</evidence>
<dbReference type="GO" id="GO:0042273">
    <property type="term" value="P:ribosomal large subunit biogenesis"/>
    <property type="evidence" value="ECO:0007669"/>
    <property type="project" value="InterPro"/>
</dbReference>
<feature type="compositionally biased region" description="Basic residues" evidence="5">
    <location>
        <begin position="385"/>
        <end position="396"/>
    </location>
</feature>
<protein>
    <recommendedName>
        <fullName evidence="4">Ribosome biogenesis protein NSA1</fullName>
    </recommendedName>
</protein>
<feature type="compositionally biased region" description="Acidic residues" evidence="5">
    <location>
        <begin position="400"/>
        <end position="409"/>
    </location>
</feature>